<dbReference type="EMBL" id="JAGDFL010000166">
    <property type="protein sequence ID" value="KAG7396243.1"/>
    <property type="molecule type" value="Genomic_DNA"/>
</dbReference>
<protein>
    <submittedName>
        <fullName evidence="2">Uncharacterized protein</fullName>
    </submittedName>
</protein>
<keyword evidence="3" id="KW-1185">Reference proteome</keyword>
<gene>
    <name evidence="2" type="ORF">PHYBOEH_002561</name>
</gene>
<evidence type="ECO:0000313" key="2">
    <source>
        <dbReference type="EMBL" id="KAG7396243.1"/>
    </source>
</evidence>
<organism evidence="2 3">
    <name type="scientific">Phytophthora boehmeriae</name>
    <dbReference type="NCBI Taxonomy" id="109152"/>
    <lineage>
        <taxon>Eukaryota</taxon>
        <taxon>Sar</taxon>
        <taxon>Stramenopiles</taxon>
        <taxon>Oomycota</taxon>
        <taxon>Peronosporomycetes</taxon>
        <taxon>Peronosporales</taxon>
        <taxon>Peronosporaceae</taxon>
        <taxon>Phytophthora</taxon>
    </lineage>
</organism>
<dbReference type="OrthoDB" id="104745at2759"/>
<comment type="caution">
    <text evidence="2">The sequence shown here is derived from an EMBL/GenBank/DDBJ whole genome shotgun (WGS) entry which is preliminary data.</text>
</comment>
<dbReference type="AlphaFoldDB" id="A0A8T1WWM1"/>
<keyword evidence="1" id="KW-0175">Coiled coil</keyword>
<name>A0A8T1WWM1_9STRA</name>
<dbReference type="Proteomes" id="UP000693981">
    <property type="component" value="Unassembled WGS sequence"/>
</dbReference>
<reference evidence="2" key="1">
    <citation type="submission" date="2021-02" db="EMBL/GenBank/DDBJ databases">
        <authorList>
            <person name="Palmer J.M."/>
        </authorList>
    </citation>
    <scope>NUCLEOTIDE SEQUENCE</scope>
    <source>
        <strain evidence="2">SCRP23</strain>
    </source>
</reference>
<accession>A0A8T1WWM1</accession>
<evidence type="ECO:0000256" key="1">
    <source>
        <dbReference type="SAM" id="Coils"/>
    </source>
</evidence>
<evidence type="ECO:0000313" key="3">
    <source>
        <dbReference type="Proteomes" id="UP000693981"/>
    </source>
</evidence>
<sequence length="402" mass="45886">MAEDAVMDEGFVALKEFLGECDVPVPTLFDEGPRGVTVEGGQNVHPQDPPLTERQRKIRNAQSAKRRVKYLQRLKEERRTLLKQESQLTTELKKLQDAQAANKARPADTMVLSAWRSIAKRQREKRVQAEERQRKLRAAVINRSRLIHQLNALLLERQENYRKERLISRHDDVDDKTNGVAVFKSFLSEMDSLYAQTDPIYQDLEFKVAYSMGYLTRKRDHGVEYFDGTDSTLIPFNFEETADAISLFMLSDSGGIRYEEGIADPDNTTAMKCNLNYRFESGDSAALVSYTVTRRYEEENRLVFIWRALTEGRGDFAGLHTDETGWLVIRPSTGNEDSDSADLSDSPMTVMERYVRLLPVCIGGVSRNKVGADRLARIVIKSDEEEVKEMTEMLDDLLLDSP</sequence>
<feature type="coiled-coil region" evidence="1">
    <location>
        <begin position="71"/>
        <end position="139"/>
    </location>
</feature>
<proteinExistence type="predicted"/>